<gene>
    <name evidence="3" type="ORF">MCHLO_08683</name>
</gene>
<accession>A0ABQ0LKJ1</accession>
<dbReference type="EMBL" id="DF847227">
    <property type="protein sequence ID" value="GAT51552.1"/>
    <property type="molecule type" value="Genomic_DNA"/>
</dbReference>
<sequence length="365" mass="40920">MPPSLRCSGMKYQPGSGCAEQAEANTADEPSVKTDGQLHDRPSKQDTQSAHRTRAISMKDDTAPNTFEDLQFVETATGIDFDVAPEGLRHRVQVVNPPPLEIIRSFPAPAQPDPSITARPGLLTRCNPFAWAYREELDAVLEDTQMVLDDPPIHLTVCTTVAKVPGIQGPSDDYSQLRVQWSQFIDEAVATWNWYAKVQASFVAFLFAAMQTTAENDVVTNSVAYVSLAAIFLALGTNQLLVRHLDTSRCRSLHYALHFKEQRAENRYKYWPSIENLFSVATWTHLWCGLLTALAFFWTFLQTTNDGVLLWEKNTVLVAWIARILTAVLALYALVSLELIHGELQLCWKRLKNCDVVEEVIEPVA</sequence>
<proteinExistence type="predicted"/>
<reference evidence="3" key="1">
    <citation type="submission" date="2014-09" db="EMBL/GenBank/DDBJ databases">
        <title>Genome sequence of the luminous mushroom Mycena chlorophos for searching fungal bioluminescence genes.</title>
        <authorList>
            <person name="Tanaka Y."/>
            <person name="Kasuga D."/>
            <person name="Oba Y."/>
            <person name="Hase S."/>
            <person name="Sato K."/>
            <person name="Oba Y."/>
            <person name="Sakakibara Y."/>
        </authorList>
    </citation>
    <scope>NUCLEOTIDE SEQUENCE</scope>
</reference>
<feature type="transmembrane region" description="Helical" evidence="2">
    <location>
        <begin position="223"/>
        <end position="242"/>
    </location>
</feature>
<evidence type="ECO:0000313" key="3">
    <source>
        <dbReference type="EMBL" id="GAT51552.1"/>
    </source>
</evidence>
<keyword evidence="2" id="KW-1133">Transmembrane helix</keyword>
<feature type="transmembrane region" description="Helical" evidence="2">
    <location>
        <begin position="320"/>
        <end position="340"/>
    </location>
</feature>
<protein>
    <recommendedName>
        <fullName evidence="5">Transmembrane protein</fullName>
    </recommendedName>
</protein>
<organism evidence="3 4">
    <name type="scientific">Mycena chlorophos</name>
    <name type="common">Agaric fungus</name>
    <name type="synonym">Agaricus chlorophos</name>
    <dbReference type="NCBI Taxonomy" id="658473"/>
    <lineage>
        <taxon>Eukaryota</taxon>
        <taxon>Fungi</taxon>
        <taxon>Dikarya</taxon>
        <taxon>Basidiomycota</taxon>
        <taxon>Agaricomycotina</taxon>
        <taxon>Agaricomycetes</taxon>
        <taxon>Agaricomycetidae</taxon>
        <taxon>Agaricales</taxon>
        <taxon>Marasmiineae</taxon>
        <taxon>Mycenaceae</taxon>
        <taxon>Mycena</taxon>
    </lineage>
</organism>
<dbReference type="Proteomes" id="UP000815677">
    <property type="component" value="Unassembled WGS sequence"/>
</dbReference>
<feature type="transmembrane region" description="Helical" evidence="2">
    <location>
        <begin position="277"/>
        <end position="300"/>
    </location>
</feature>
<feature type="region of interest" description="Disordered" evidence="1">
    <location>
        <begin position="1"/>
        <end position="52"/>
    </location>
</feature>
<keyword evidence="2" id="KW-0472">Membrane</keyword>
<name>A0ABQ0LKJ1_MYCCL</name>
<evidence type="ECO:0000256" key="2">
    <source>
        <dbReference type="SAM" id="Phobius"/>
    </source>
</evidence>
<evidence type="ECO:0000256" key="1">
    <source>
        <dbReference type="SAM" id="MobiDB-lite"/>
    </source>
</evidence>
<keyword evidence="4" id="KW-1185">Reference proteome</keyword>
<evidence type="ECO:0000313" key="4">
    <source>
        <dbReference type="Proteomes" id="UP000815677"/>
    </source>
</evidence>
<keyword evidence="2" id="KW-0812">Transmembrane</keyword>
<feature type="compositionally biased region" description="Basic and acidic residues" evidence="1">
    <location>
        <begin position="30"/>
        <end position="44"/>
    </location>
</feature>
<evidence type="ECO:0008006" key="5">
    <source>
        <dbReference type="Google" id="ProtNLM"/>
    </source>
</evidence>